<dbReference type="SUPFAM" id="SSF54001">
    <property type="entry name" value="Cysteine proteinases"/>
    <property type="match status" value="1"/>
</dbReference>
<evidence type="ECO:0000256" key="2">
    <source>
        <dbReference type="ARBA" id="ARBA00022670"/>
    </source>
</evidence>
<keyword evidence="2" id="KW-0645">Protease</keyword>
<organism evidence="7 8">
    <name type="scientific">Bifidobacterium longum subsp. longum</name>
    <dbReference type="NCBI Taxonomy" id="1679"/>
    <lineage>
        <taxon>Bacteria</taxon>
        <taxon>Bacillati</taxon>
        <taxon>Actinomycetota</taxon>
        <taxon>Actinomycetes</taxon>
        <taxon>Bifidobacteriales</taxon>
        <taxon>Bifidobacteriaceae</taxon>
        <taxon>Bifidobacterium</taxon>
    </lineage>
</organism>
<evidence type="ECO:0000313" key="7">
    <source>
        <dbReference type="EMBL" id="TCD97449.1"/>
    </source>
</evidence>
<dbReference type="PANTHER" id="PTHR47053">
    <property type="entry name" value="MUREIN DD-ENDOPEPTIDASE MEPH-RELATED"/>
    <property type="match status" value="1"/>
</dbReference>
<keyword evidence="3" id="KW-0378">Hydrolase</keyword>
<dbReference type="InterPro" id="IPR038765">
    <property type="entry name" value="Papain-like_cys_pep_sf"/>
</dbReference>
<evidence type="ECO:0000256" key="4">
    <source>
        <dbReference type="ARBA" id="ARBA00022807"/>
    </source>
</evidence>
<dbReference type="InterPro" id="IPR051202">
    <property type="entry name" value="Peptidase_C40"/>
</dbReference>
<sequence length="240" mass="25444">MNTSTSTIKRAPIILTFLLPIVMLAMPTIPAWADAADPAPIHMASSVRSFPKHLVPHRSFIEAVSTDVDGSWGGIETLDVPHTESPEEQATRIQAEQARQSQAASRAEPRTPAATPIISTPTTGDKERPDSDTAAALVSYALQYQGAPYVYGGNTPAGWDCSGFTQYVYARFGIQLPHPSGMQATVGTPVADPQPGDLMANAGHAGIYIGNGLMIHAMNPIDGTKVTAVMPGMGYYRLLG</sequence>
<feature type="compositionally biased region" description="Low complexity" evidence="5">
    <location>
        <begin position="94"/>
        <end position="123"/>
    </location>
</feature>
<keyword evidence="4" id="KW-0788">Thiol protease</keyword>
<accession>A0A4V2N226</accession>
<feature type="region of interest" description="Disordered" evidence="5">
    <location>
        <begin position="79"/>
        <end position="130"/>
    </location>
</feature>
<feature type="domain" description="NlpC/P60" evidence="6">
    <location>
        <begin position="131"/>
        <end position="240"/>
    </location>
</feature>
<evidence type="ECO:0000313" key="8">
    <source>
        <dbReference type="Proteomes" id="UP000293441"/>
    </source>
</evidence>
<protein>
    <recommendedName>
        <fullName evidence="6">NlpC/P60 domain-containing protein</fullName>
    </recommendedName>
</protein>
<gene>
    <name evidence="7" type="ORF">MCC10015_1107</name>
</gene>
<dbReference type="PANTHER" id="PTHR47053:SF1">
    <property type="entry name" value="MUREIN DD-ENDOPEPTIDASE MEPH-RELATED"/>
    <property type="match status" value="1"/>
</dbReference>
<dbReference type="EMBL" id="SHPX01000023">
    <property type="protein sequence ID" value="TCD97449.1"/>
    <property type="molecule type" value="Genomic_DNA"/>
</dbReference>
<dbReference type="GO" id="GO:0008234">
    <property type="term" value="F:cysteine-type peptidase activity"/>
    <property type="evidence" value="ECO:0007669"/>
    <property type="project" value="UniProtKB-KW"/>
</dbReference>
<name>A0A4V2N226_BIFLL</name>
<evidence type="ECO:0000256" key="3">
    <source>
        <dbReference type="ARBA" id="ARBA00022801"/>
    </source>
</evidence>
<dbReference type="AlphaFoldDB" id="A0A4V2N226"/>
<proteinExistence type="inferred from homology"/>
<dbReference type="PROSITE" id="PS51935">
    <property type="entry name" value="NLPC_P60"/>
    <property type="match status" value="1"/>
</dbReference>
<comment type="similarity">
    <text evidence="1">Belongs to the peptidase C40 family.</text>
</comment>
<evidence type="ECO:0000256" key="1">
    <source>
        <dbReference type="ARBA" id="ARBA00007074"/>
    </source>
</evidence>
<dbReference type="GO" id="GO:0006508">
    <property type="term" value="P:proteolysis"/>
    <property type="evidence" value="ECO:0007669"/>
    <property type="project" value="UniProtKB-KW"/>
</dbReference>
<reference evidence="7 8" key="1">
    <citation type="journal article" date="2018" name="Sci. Rep.">
        <title>Genomic diversity and distribution of Bifidobacterium longum subsp. longum across the human lifespan.</title>
        <authorList>
            <person name="Odamaki T."/>
            <person name="Bottacini F."/>
            <person name="Kato K."/>
            <person name="Mitsuyama E."/>
            <person name="Yoshida K."/>
            <person name="Horigome A."/>
            <person name="Xiao J.Z."/>
            <person name="van Sinderen D."/>
        </authorList>
    </citation>
    <scope>NUCLEOTIDE SEQUENCE [LARGE SCALE GENOMIC DNA]</scope>
    <source>
        <strain evidence="7 8">MCC10015</strain>
    </source>
</reference>
<dbReference type="Pfam" id="PF00877">
    <property type="entry name" value="NLPC_P60"/>
    <property type="match status" value="1"/>
</dbReference>
<comment type="caution">
    <text evidence="7">The sequence shown here is derived from an EMBL/GenBank/DDBJ whole genome shotgun (WGS) entry which is preliminary data.</text>
</comment>
<evidence type="ECO:0000259" key="6">
    <source>
        <dbReference type="PROSITE" id="PS51935"/>
    </source>
</evidence>
<dbReference type="Gene3D" id="3.90.1720.10">
    <property type="entry name" value="endopeptidase domain like (from Nostoc punctiforme)"/>
    <property type="match status" value="1"/>
</dbReference>
<dbReference type="InterPro" id="IPR000064">
    <property type="entry name" value="NLP_P60_dom"/>
</dbReference>
<evidence type="ECO:0000256" key="5">
    <source>
        <dbReference type="SAM" id="MobiDB-lite"/>
    </source>
</evidence>
<dbReference type="Proteomes" id="UP000293441">
    <property type="component" value="Unassembled WGS sequence"/>
</dbReference>